<proteinExistence type="predicted"/>
<keyword evidence="5 6" id="KW-0472">Membrane</keyword>
<feature type="transmembrane region" description="Helical" evidence="6">
    <location>
        <begin position="158"/>
        <end position="175"/>
    </location>
</feature>
<dbReference type="PANTHER" id="PTHR30250">
    <property type="entry name" value="PST FAMILY PREDICTED COLANIC ACID TRANSPORTER"/>
    <property type="match status" value="1"/>
</dbReference>
<keyword evidence="2" id="KW-1003">Cell membrane</keyword>
<dbReference type="RefSeq" id="WP_074795591.1">
    <property type="nucleotide sequence ID" value="NZ_FOAD01000007.1"/>
</dbReference>
<sequence length="480" mass="51413">MGRLARASALQFIVRIGQTVAGAIATIYFVRELGVDTFGFYVLTMATVNWITVPSVGIRSSVMKRVSDSERRSRFYSAGVVLQSAFVLFAALVLYLLRNQVNDYIGLPPGPYGLDAVGVITAILAATSSANIFLAVIRGEGRLEISSVFEGIWGVLRPGLQVGLVVFGGGVFALLAGEFFAAAFIVGVTPVVVNARFVLPTSDEFKQLYDYGRYSWLSNLKSMSYSWLDTIILGLFVGKALIGTYEVAWRISALFTILPASFGKTLFPTVSEYSSQDRYEDIAEAVGRSLSFATLFAIPGLVGALIIGDGVLSLYGKSVTDISAGYSILAILCIGRVVESGEIILMQVLNALDLPERTFKISIIFVISNIVLNGILISIFGVVGAAVATSTSIAVGTALAVRALPDELNLKFDSEVIKSQVVASLIMAVVLLGMIQMASPESELLVLVYVGIGGTVYFISLSVLSEKTKRQISSMVNYRG</sequence>
<feature type="transmembrane region" description="Helical" evidence="6">
    <location>
        <begin position="416"/>
        <end position="438"/>
    </location>
</feature>
<dbReference type="Proteomes" id="UP000183894">
    <property type="component" value="Unassembled WGS sequence"/>
</dbReference>
<evidence type="ECO:0000256" key="2">
    <source>
        <dbReference type="ARBA" id="ARBA00022475"/>
    </source>
</evidence>
<organism evidence="7 8">
    <name type="scientific">Haloferax larsenii</name>
    <dbReference type="NCBI Taxonomy" id="302484"/>
    <lineage>
        <taxon>Archaea</taxon>
        <taxon>Methanobacteriati</taxon>
        <taxon>Methanobacteriota</taxon>
        <taxon>Stenosarchaea group</taxon>
        <taxon>Halobacteria</taxon>
        <taxon>Halobacteriales</taxon>
        <taxon>Haloferacaceae</taxon>
        <taxon>Haloferax</taxon>
    </lineage>
</organism>
<evidence type="ECO:0000256" key="3">
    <source>
        <dbReference type="ARBA" id="ARBA00022692"/>
    </source>
</evidence>
<evidence type="ECO:0000256" key="1">
    <source>
        <dbReference type="ARBA" id="ARBA00004651"/>
    </source>
</evidence>
<feature type="transmembrane region" description="Helical" evidence="6">
    <location>
        <begin position="37"/>
        <end position="54"/>
    </location>
</feature>
<gene>
    <name evidence="7" type="ORF">SAMN04488691_107214</name>
</gene>
<keyword evidence="4 6" id="KW-1133">Transmembrane helix</keyword>
<accession>A0A1H7SU57</accession>
<feature type="transmembrane region" description="Helical" evidence="6">
    <location>
        <begin position="117"/>
        <end position="137"/>
    </location>
</feature>
<dbReference type="AlphaFoldDB" id="A0A1H7SU57"/>
<evidence type="ECO:0000256" key="5">
    <source>
        <dbReference type="ARBA" id="ARBA00023136"/>
    </source>
</evidence>
<dbReference type="OrthoDB" id="112053at2157"/>
<dbReference type="EMBL" id="FOAD01000007">
    <property type="protein sequence ID" value="SEL75849.1"/>
    <property type="molecule type" value="Genomic_DNA"/>
</dbReference>
<dbReference type="Pfam" id="PF13440">
    <property type="entry name" value="Polysacc_synt_3"/>
    <property type="match status" value="1"/>
</dbReference>
<keyword evidence="3 6" id="KW-0812">Transmembrane</keyword>
<name>A0A1H7SU57_HALLR</name>
<feature type="transmembrane region" description="Helical" evidence="6">
    <location>
        <begin position="288"/>
        <end position="308"/>
    </location>
</feature>
<feature type="transmembrane region" description="Helical" evidence="6">
    <location>
        <begin position="220"/>
        <end position="242"/>
    </location>
</feature>
<feature type="transmembrane region" description="Helical" evidence="6">
    <location>
        <begin position="444"/>
        <end position="464"/>
    </location>
</feature>
<feature type="transmembrane region" description="Helical" evidence="6">
    <location>
        <begin position="12"/>
        <end position="31"/>
    </location>
</feature>
<dbReference type="GO" id="GO:0005886">
    <property type="term" value="C:plasma membrane"/>
    <property type="evidence" value="ECO:0007669"/>
    <property type="project" value="UniProtKB-SubCell"/>
</dbReference>
<feature type="transmembrane region" description="Helical" evidence="6">
    <location>
        <begin position="75"/>
        <end position="97"/>
    </location>
</feature>
<evidence type="ECO:0000313" key="7">
    <source>
        <dbReference type="EMBL" id="SEL75849.1"/>
    </source>
</evidence>
<reference evidence="7 8" key="1">
    <citation type="submission" date="2016-10" db="EMBL/GenBank/DDBJ databases">
        <authorList>
            <person name="de Groot N.N."/>
        </authorList>
    </citation>
    <scope>NUCLEOTIDE SEQUENCE [LARGE SCALE GENOMIC DNA]</scope>
    <source>
        <strain evidence="7 8">CDM_5</strain>
    </source>
</reference>
<evidence type="ECO:0000256" key="4">
    <source>
        <dbReference type="ARBA" id="ARBA00022989"/>
    </source>
</evidence>
<feature type="transmembrane region" description="Helical" evidence="6">
    <location>
        <begin position="361"/>
        <end position="380"/>
    </location>
</feature>
<protein>
    <submittedName>
        <fullName evidence="7">Membrane protein involved in the export of O-antigen and teichoic acid</fullName>
    </submittedName>
</protein>
<dbReference type="InterPro" id="IPR050833">
    <property type="entry name" value="Poly_Biosynth_Transport"/>
</dbReference>
<evidence type="ECO:0000313" key="8">
    <source>
        <dbReference type="Proteomes" id="UP000183894"/>
    </source>
</evidence>
<comment type="subcellular location">
    <subcellularLocation>
        <location evidence="1">Cell membrane</location>
        <topology evidence="1">Multi-pass membrane protein</topology>
    </subcellularLocation>
</comment>
<evidence type="ECO:0000256" key="6">
    <source>
        <dbReference type="SAM" id="Phobius"/>
    </source>
</evidence>
<dbReference type="PANTHER" id="PTHR30250:SF28">
    <property type="entry name" value="POLYSACCHARIDE BIOSYNTHESIS PROTEIN"/>
    <property type="match status" value="1"/>
</dbReference>